<name>A0A1Z5HN19_9FIRM</name>
<evidence type="ECO:0000313" key="3">
    <source>
        <dbReference type="Proteomes" id="UP000197032"/>
    </source>
</evidence>
<gene>
    <name evidence="2" type="ORF">KKC1_00840</name>
</gene>
<proteinExistence type="predicted"/>
<reference evidence="3" key="1">
    <citation type="journal article" date="2017" name="Appl. Environ. Microbiol.">
        <title>Genomic analysis of Calderihabitans maritimus KKC1, a thermophilic hydrogenogenic carboxydotrophic bacterium isolated from marine sediment.</title>
        <authorList>
            <person name="Omae K."/>
            <person name="Yoneda Y."/>
            <person name="Fukuyama Y."/>
            <person name="Yoshida T."/>
            <person name="Sako Y."/>
        </authorList>
    </citation>
    <scope>NUCLEOTIDE SEQUENCE [LARGE SCALE GENOMIC DNA]</scope>
    <source>
        <strain evidence="3">KKC1</strain>
    </source>
</reference>
<accession>A0A1Z5HN19</accession>
<dbReference type="Proteomes" id="UP000197032">
    <property type="component" value="Unassembled WGS sequence"/>
</dbReference>
<protein>
    <submittedName>
        <fullName evidence="2">(2Fe-2S)-binding protein</fullName>
    </submittedName>
</protein>
<evidence type="ECO:0000313" key="2">
    <source>
        <dbReference type="EMBL" id="GAW90922.1"/>
    </source>
</evidence>
<feature type="domain" description="Rieske" evidence="1">
    <location>
        <begin position="50"/>
        <end position="134"/>
    </location>
</feature>
<dbReference type="GO" id="GO:0051537">
    <property type="term" value="F:2 iron, 2 sulfur cluster binding"/>
    <property type="evidence" value="ECO:0007669"/>
    <property type="project" value="InterPro"/>
</dbReference>
<keyword evidence="3" id="KW-1185">Reference proteome</keyword>
<dbReference type="RefSeq" id="WP_088552535.1">
    <property type="nucleotide sequence ID" value="NZ_BDGJ01000002.1"/>
</dbReference>
<comment type="caution">
    <text evidence="2">The sequence shown here is derived from an EMBL/GenBank/DDBJ whole genome shotgun (WGS) entry which is preliminary data.</text>
</comment>
<organism evidence="2 3">
    <name type="scientific">Calderihabitans maritimus</name>
    <dbReference type="NCBI Taxonomy" id="1246530"/>
    <lineage>
        <taxon>Bacteria</taxon>
        <taxon>Bacillati</taxon>
        <taxon>Bacillota</taxon>
        <taxon>Clostridia</taxon>
        <taxon>Neomoorellales</taxon>
        <taxon>Calderihabitantaceae</taxon>
        <taxon>Calderihabitans</taxon>
    </lineage>
</organism>
<sequence>MKSQTPVERMNRKEFFRSLFRSLQETSRDFLGAVLEVWPGGRQRRIFVTSQKVTRPQLKVAQGLWLLLCPPAEAPRIYAAYCPRDGARLQRQPPSSYLVCVRCNAAYDPHTGRGESGDRLRVLETQLTEEGLYVIV</sequence>
<dbReference type="AlphaFoldDB" id="A0A1Z5HN19"/>
<evidence type="ECO:0000259" key="1">
    <source>
        <dbReference type="PROSITE" id="PS51296"/>
    </source>
</evidence>
<dbReference type="InterPro" id="IPR017941">
    <property type="entry name" value="Rieske_2Fe-2S"/>
</dbReference>
<dbReference type="EMBL" id="BDGJ01000002">
    <property type="protein sequence ID" value="GAW90922.1"/>
    <property type="molecule type" value="Genomic_DNA"/>
</dbReference>
<dbReference type="PROSITE" id="PS51296">
    <property type="entry name" value="RIESKE"/>
    <property type="match status" value="1"/>
</dbReference>